<evidence type="ECO:0000256" key="6">
    <source>
        <dbReference type="ARBA" id="ARBA00023004"/>
    </source>
</evidence>
<dbReference type="HAMAP" id="MF_00657">
    <property type="entry name" value="Hydroxyl_YbiX"/>
    <property type="match status" value="1"/>
</dbReference>
<evidence type="ECO:0000256" key="5">
    <source>
        <dbReference type="ARBA" id="ARBA00023002"/>
    </source>
</evidence>
<dbReference type="PANTHER" id="PTHR41536">
    <property type="entry name" value="PKHD-TYPE HYDROXYLASE YBIX"/>
    <property type="match status" value="1"/>
</dbReference>
<dbReference type="Pfam" id="PF13640">
    <property type="entry name" value="2OG-FeII_Oxy_3"/>
    <property type="match status" value="1"/>
</dbReference>
<sequence>MLIRIPEVLLSEEVAHCRTVLEAASWVDGKVTAGAQSREAKQNLQIPQNSEAARELGEIILRRLGTNPAFTSAALPLRVYPPLFNRYDEGMHFGTHIDNAIRPVPGVNLRVRTDLSGTLFLTAPEDYDGGELVIEDTYGEQRVKFSAGDMVLYPATSRHRVEAVTRGSRWCSFFWIQSMVRDGEARATLFDLDTAIQSLRAKSGESEEAVRLTGVYHNLLRRWAEV</sequence>
<gene>
    <name evidence="9" type="ORF">FHS83_002964</name>
</gene>
<evidence type="ECO:0000256" key="2">
    <source>
        <dbReference type="ARBA" id="ARBA00022723"/>
    </source>
</evidence>
<feature type="binding site" evidence="7">
    <location>
        <position position="159"/>
    </location>
    <ligand>
        <name>Fe cation</name>
        <dbReference type="ChEBI" id="CHEBI:24875"/>
    </ligand>
</feature>
<dbReference type="Gene3D" id="2.60.120.620">
    <property type="entry name" value="q2cbj1_9rhob like domain"/>
    <property type="match status" value="1"/>
</dbReference>
<dbReference type="InterPro" id="IPR041097">
    <property type="entry name" value="PKHD_C"/>
</dbReference>
<dbReference type="GO" id="GO:0016706">
    <property type="term" value="F:2-oxoglutarate-dependent dioxygenase activity"/>
    <property type="evidence" value="ECO:0007669"/>
    <property type="project" value="UniProtKB-UniRule"/>
</dbReference>
<evidence type="ECO:0000313" key="9">
    <source>
        <dbReference type="EMBL" id="NIK89646.1"/>
    </source>
</evidence>
<dbReference type="GO" id="GO:0006974">
    <property type="term" value="P:DNA damage response"/>
    <property type="evidence" value="ECO:0007669"/>
    <property type="project" value="TreeGrafter"/>
</dbReference>
<evidence type="ECO:0000313" key="10">
    <source>
        <dbReference type="Proteomes" id="UP000570514"/>
    </source>
</evidence>
<dbReference type="InterPro" id="IPR011051">
    <property type="entry name" value="RmlC_Cupin_sf"/>
</dbReference>
<keyword evidence="4 7" id="KW-0223">Dioxygenase</keyword>
<organism evidence="9 10">
    <name type="scientific">Rhizomicrobium palustre</name>
    <dbReference type="NCBI Taxonomy" id="189966"/>
    <lineage>
        <taxon>Bacteria</taxon>
        <taxon>Pseudomonadati</taxon>
        <taxon>Pseudomonadota</taxon>
        <taxon>Alphaproteobacteria</taxon>
        <taxon>Micropepsales</taxon>
        <taxon>Micropepsaceae</taxon>
        <taxon>Rhizomicrobium</taxon>
    </lineage>
</organism>
<dbReference type="SUPFAM" id="SSF51182">
    <property type="entry name" value="RmlC-like cupins"/>
    <property type="match status" value="1"/>
</dbReference>
<comment type="caution">
    <text evidence="9">The sequence shown here is derived from an EMBL/GenBank/DDBJ whole genome shotgun (WGS) entry which is preliminary data.</text>
</comment>
<reference evidence="9 10" key="1">
    <citation type="submission" date="2020-03" db="EMBL/GenBank/DDBJ databases">
        <title>Genomic Encyclopedia of Type Strains, Phase IV (KMG-IV): sequencing the most valuable type-strain genomes for metagenomic binning, comparative biology and taxonomic classification.</title>
        <authorList>
            <person name="Goeker M."/>
        </authorList>
    </citation>
    <scope>NUCLEOTIDE SEQUENCE [LARGE SCALE GENOMIC DNA]</scope>
    <source>
        <strain evidence="9 10">DSM 19867</strain>
    </source>
</reference>
<protein>
    <submittedName>
        <fullName evidence="9">PKHD-type hydroxylase</fullName>
        <ecNumber evidence="9">1.14.11.-</ecNumber>
    </submittedName>
</protein>
<dbReference type="InterPro" id="IPR006620">
    <property type="entry name" value="Pro_4_hyd_alph"/>
</dbReference>
<evidence type="ECO:0000256" key="4">
    <source>
        <dbReference type="ARBA" id="ARBA00022964"/>
    </source>
</evidence>
<dbReference type="GO" id="GO:0031418">
    <property type="term" value="F:L-ascorbic acid binding"/>
    <property type="evidence" value="ECO:0007669"/>
    <property type="project" value="UniProtKB-KW"/>
</dbReference>
<feature type="domain" description="Fe2OG dioxygenase" evidence="8">
    <location>
        <begin position="78"/>
        <end position="178"/>
    </location>
</feature>
<dbReference type="RefSeq" id="WP_167083716.1">
    <property type="nucleotide sequence ID" value="NZ_BAAADC010000001.1"/>
</dbReference>
<name>A0A846N1M6_9PROT</name>
<dbReference type="InterPro" id="IPR044862">
    <property type="entry name" value="Pro_4_hyd_alph_FE2OG_OXY"/>
</dbReference>
<feature type="binding site" evidence="7">
    <location>
        <position position="169"/>
    </location>
    <ligand>
        <name>2-oxoglutarate</name>
        <dbReference type="ChEBI" id="CHEBI:16810"/>
    </ligand>
</feature>
<dbReference type="Pfam" id="PF18331">
    <property type="entry name" value="PKHD_C"/>
    <property type="match status" value="1"/>
</dbReference>
<dbReference type="PROSITE" id="PS51471">
    <property type="entry name" value="FE2OG_OXY"/>
    <property type="match status" value="1"/>
</dbReference>
<dbReference type="AlphaFoldDB" id="A0A846N1M6"/>
<dbReference type="NCBIfam" id="NF003975">
    <property type="entry name" value="PRK05467.1-4"/>
    <property type="match status" value="1"/>
</dbReference>
<accession>A0A846N1M6</accession>
<dbReference type="GO" id="GO:0005506">
    <property type="term" value="F:iron ion binding"/>
    <property type="evidence" value="ECO:0007669"/>
    <property type="project" value="UniProtKB-UniRule"/>
</dbReference>
<dbReference type="Gene3D" id="4.10.860.20">
    <property type="entry name" value="Rabenosyn, Rab binding domain"/>
    <property type="match status" value="1"/>
</dbReference>
<dbReference type="Proteomes" id="UP000570514">
    <property type="component" value="Unassembled WGS sequence"/>
</dbReference>
<dbReference type="PANTHER" id="PTHR41536:SF1">
    <property type="entry name" value="PKHD-TYPE HYDROXYLASE YBIX"/>
    <property type="match status" value="1"/>
</dbReference>
<dbReference type="NCBIfam" id="NF003973">
    <property type="entry name" value="PRK05467.1-2"/>
    <property type="match status" value="1"/>
</dbReference>
<dbReference type="NCBIfam" id="NF003974">
    <property type="entry name" value="PRK05467.1-3"/>
    <property type="match status" value="1"/>
</dbReference>
<dbReference type="EMBL" id="JAASRM010000001">
    <property type="protein sequence ID" value="NIK89646.1"/>
    <property type="molecule type" value="Genomic_DNA"/>
</dbReference>
<keyword evidence="2 7" id="KW-0479">Metal-binding</keyword>
<keyword evidence="6 7" id="KW-0408">Iron</keyword>
<evidence type="ECO:0000256" key="1">
    <source>
        <dbReference type="ARBA" id="ARBA00001961"/>
    </source>
</evidence>
<keyword evidence="10" id="KW-1185">Reference proteome</keyword>
<evidence type="ECO:0000256" key="3">
    <source>
        <dbReference type="ARBA" id="ARBA00022896"/>
    </source>
</evidence>
<dbReference type="InterPro" id="IPR023550">
    <property type="entry name" value="PKHD_hydroxylase"/>
</dbReference>
<dbReference type="InterPro" id="IPR005123">
    <property type="entry name" value="Oxoglu/Fe-dep_dioxygenase_dom"/>
</dbReference>
<dbReference type="GO" id="GO:0006879">
    <property type="term" value="P:intracellular iron ion homeostasis"/>
    <property type="evidence" value="ECO:0007669"/>
    <property type="project" value="TreeGrafter"/>
</dbReference>
<keyword evidence="3 7" id="KW-0847">Vitamin C</keyword>
<feature type="binding site" evidence="7">
    <location>
        <position position="98"/>
    </location>
    <ligand>
        <name>Fe cation</name>
        <dbReference type="ChEBI" id="CHEBI:24875"/>
    </ligand>
</feature>
<proteinExistence type="inferred from homology"/>
<keyword evidence="5 7" id="KW-0560">Oxidoreductase</keyword>
<comment type="cofactor">
    <cofactor evidence="1 7">
        <name>L-ascorbate</name>
        <dbReference type="ChEBI" id="CHEBI:38290"/>
    </cofactor>
</comment>
<dbReference type="EC" id="1.14.11.-" evidence="9"/>
<comment type="cofactor">
    <cofactor evidence="7">
        <name>Fe(2+)</name>
        <dbReference type="ChEBI" id="CHEBI:29033"/>
    </cofactor>
    <text evidence="7">Binds 1 Fe(2+) ion per subunit.</text>
</comment>
<evidence type="ECO:0000256" key="7">
    <source>
        <dbReference type="HAMAP-Rule" id="MF_00657"/>
    </source>
</evidence>
<feature type="binding site" evidence="7">
    <location>
        <position position="96"/>
    </location>
    <ligand>
        <name>Fe cation</name>
        <dbReference type="ChEBI" id="CHEBI:24875"/>
    </ligand>
</feature>
<dbReference type="SMART" id="SM00702">
    <property type="entry name" value="P4Hc"/>
    <property type="match status" value="1"/>
</dbReference>
<evidence type="ECO:0000259" key="8">
    <source>
        <dbReference type="PROSITE" id="PS51471"/>
    </source>
</evidence>